<comment type="caution">
    <text evidence="13">The sequence shown here is derived from an EMBL/GenBank/DDBJ whole genome shotgun (WGS) entry which is preliminary data.</text>
</comment>
<dbReference type="STRING" id="398512.Bccel_2031"/>
<dbReference type="InterPro" id="IPR000092">
    <property type="entry name" value="Polyprenyl_synt"/>
</dbReference>
<dbReference type="PROSITE" id="PS00723">
    <property type="entry name" value="POLYPRENYL_SYNTHASE_1"/>
    <property type="match status" value="1"/>
</dbReference>
<dbReference type="SUPFAM" id="SSF48576">
    <property type="entry name" value="Terpenoid synthases"/>
    <property type="match status" value="1"/>
</dbReference>
<evidence type="ECO:0000256" key="8">
    <source>
        <dbReference type="ARBA" id="ARBA00023229"/>
    </source>
</evidence>
<keyword evidence="6" id="KW-0479">Metal-binding</keyword>
<dbReference type="CDD" id="cd00685">
    <property type="entry name" value="Trans_IPPS_HT"/>
    <property type="match status" value="1"/>
</dbReference>
<keyword evidence="8" id="KW-0414">Isoprene biosynthesis</keyword>
<dbReference type="PROSITE" id="PS00444">
    <property type="entry name" value="POLYPRENYL_SYNTHASE_2"/>
    <property type="match status" value="1"/>
</dbReference>
<evidence type="ECO:0000313" key="14">
    <source>
        <dbReference type="Proteomes" id="UP000036923"/>
    </source>
</evidence>
<dbReference type="AlphaFoldDB" id="A0A0L6JLR9"/>
<protein>
    <recommendedName>
        <fullName evidence="4">Farnesyl diphosphate synthase</fullName>
        <ecNumber evidence="3">2.5.1.10</ecNumber>
    </recommendedName>
    <alternativeName>
        <fullName evidence="10">(2E,6E)-farnesyl diphosphate synthase</fullName>
    </alternativeName>
    <alternativeName>
        <fullName evidence="9">Geranyltranstransferase</fullName>
    </alternativeName>
</protein>
<dbReference type="Gene3D" id="1.10.600.10">
    <property type="entry name" value="Farnesyl Diphosphate Synthase"/>
    <property type="match status" value="1"/>
</dbReference>
<dbReference type="EMBL" id="LGTC01000001">
    <property type="protein sequence ID" value="KNY26766.1"/>
    <property type="molecule type" value="Genomic_DNA"/>
</dbReference>
<comment type="catalytic activity">
    <reaction evidence="11">
        <text>isopentenyl diphosphate + (2E)-geranyl diphosphate = (2E,6E)-farnesyl diphosphate + diphosphate</text>
        <dbReference type="Rhea" id="RHEA:19361"/>
        <dbReference type="ChEBI" id="CHEBI:33019"/>
        <dbReference type="ChEBI" id="CHEBI:58057"/>
        <dbReference type="ChEBI" id="CHEBI:128769"/>
        <dbReference type="ChEBI" id="CHEBI:175763"/>
        <dbReference type="EC" id="2.5.1.10"/>
    </reaction>
</comment>
<dbReference type="InterPro" id="IPR053378">
    <property type="entry name" value="Prenyl_diphosphate_synthase"/>
</dbReference>
<dbReference type="GO" id="GO:0016114">
    <property type="term" value="P:terpenoid biosynthetic process"/>
    <property type="evidence" value="ECO:0007669"/>
    <property type="project" value="UniProtKB-ARBA"/>
</dbReference>
<evidence type="ECO:0000256" key="4">
    <source>
        <dbReference type="ARBA" id="ARBA00015100"/>
    </source>
</evidence>
<keyword evidence="14" id="KW-1185">Reference proteome</keyword>
<dbReference type="PANTHER" id="PTHR43281">
    <property type="entry name" value="FARNESYL DIPHOSPHATE SYNTHASE"/>
    <property type="match status" value="1"/>
</dbReference>
<comment type="similarity">
    <text evidence="2 12">Belongs to the FPP/GGPP synthase family.</text>
</comment>
<dbReference type="RefSeq" id="WP_036946920.1">
    <property type="nucleotide sequence ID" value="NZ_KN050764.1"/>
</dbReference>
<evidence type="ECO:0000256" key="6">
    <source>
        <dbReference type="ARBA" id="ARBA00022723"/>
    </source>
</evidence>
<gene>
    <name evidence="13" type="ORF">Bccel_2031</name>
</gene>
<evidence type="ECO:0000256" key="3">
    <source>
        <dbReference type="ARBA" id="ARBA00012439"/>
    </source>
</evidence>
<accession>A0A0L6JLR9</accession>
<dbReference type="SFLD" id="SFLDS00005">
    <property type="entry name" value="Isoprenoid_Synthase_Type_I"/>
    <property type="match status" value="1"/>
</dbReference>
<dbReference type="GO" id="GO:0005737">
    <property type="term" value="C:cytoplasm"/>
    <property type="evidence" value="ECO:0007669"/>
    <property type="project" value="UniProtKB-ARBA"/>
</dbReference>
<evidence type="ECO:0000256" key="10">
    <source>
        <dbReference type="ARBA" id="ARBA00032873"/>
    </source>
</evidence>
<dbReference type="Proteomes" id="UP000036923">
    <property type="component" value="Unassembled WGS sequence"/>
</dbReference>
<evidence type="ECO:0000313" key="13">
    <source>
        <dbReference type="EMBL" id="KNY26766.1"/>
    </source>
</evidence>
<dbReference type="NCBIfam" id="NF045485">
    <property type="entry name" value="FPPsyn"/>
    <property type="match status" value="1"/>
</dbReference>
<evidence type="ECO:0000256" key="7">
    <source>
        <dbReference type="ARBA" id="ARBA00022842"/>
    </source>
</evidence>
<reference evidence="14" key="1">
    <citation type="submission" date="2015-07" db="EMBL/GenBank/DDBJ databases">
        <title>Near-Complete Genome Sequence of the Cellulolytic Bacterium Bacteroides (Pseudobacteroides) cellulosolvens ATCC 35603.</title>
        <authorList>
            <person name="Dassa B."/>
            <person name="Utturkar S.M."/>
            <person name="Klingeman D.M."/>
            <person name="Hurt R.A."/>
            <person name="Keller M."/>
            <person name="Xu J."/>
            <person name="Reddy Y.H.K."/>
            <person name="Borovok I."/>
            <person name="Grinberg I.R."/>
            <person name="Lamed R."/>
            <person name="Zhivin O."/>
            <person name="Bayer E.A."/>
            <person name="Brown S.D."/>
        </authorList>
    </citation>
    <scope>NUCLEOTIDE SEQUENCE [LARGE SCALE GENOMIC DNA]</scope>
    <source>
        <strain evidence="14">DSM 2933</strain>
    </source>
</reference>
<dbReference type="PANTHER" id="PTHR43281:SF1">
    <property type="entry name" value="FARNESYL DIPHOSPHATE SYNTHASE"/>
    <property type="match status" value="1"/>
</dbReference>
<dbReference type="InterPro" id="IPR008949">
    <property type="entry name" value="Isoprenoid_synthase_dom_sf"/>
</dbReference>
<organism evidence="13 14">
    <name type="scientific">Pseudobacteroides cellulosolvens ATCC 35603 = DSM 2933</name>
    <dbReference type="NCBI Taxonomy" id="398512"/>
    <lineage>
        <taxon>Bacteria</taxon>
        <taxon>Bacillati</taxon>
        <taxon>Bacillota</taxon>
        <taxon>Clostridia</taxon>
        <taxon>Eubacteriales</taxon>
        <taxon>Oscillospiraceae</taxon>
        <taxon>Pseudobacteroides</taxon>
    </lineage>
</organism>
<sequence length="296" mass="32641">MEFNKRYEIYLDYINEALEKILVVRDVPEKTCYEAMKYSLMAGGKRIRPVLSLVVCDLFGKEFKEVIAYACAIEMIHTYSLIHDDLPSMDNDDYRRGRLTNHKVYGEGLAVLAGDALLNYAFEVMIEDALKSADNIVSKVKAMQYIAKASGTTGMIGGQVVDLQSEGKKVSLETLTYMHKCKTGAMIKAPIVSSAIICGADETQVSRLSIFAEKIGLAFQIKDDILDIEGDLSTLGKNSGSDVSNDKTTYITAYGLDGAKKILDEVTKEGISALESFGVEADFLKNMALYIAKRNN</sequence>
<evidence type="ECO:0000256" key="1">
    <source>
        <dbReference type="ARBA" id="ARBA00001946"/>
    </source>
</evidence>
<evidence type="ECO:0000256" key="2">
    <source>
        <dbReference type="ARBA" id="ARBA00006706"/>
    </source>
</evidence>
<dbReference type="OrthoDB" id="9805316at2"/>
<dbReference type="InterPro" id="IPR033749">
    <property type="entry name" value="Polyprenyl_synt_CS"/>
</dbReference>
<evidence type="ECO:0000256" key="9">
    <source>
        <dbReference type="ARBA" id="ARBA00032380"/>
    </source>
</evidence>
<dbReference type="GO" id="GO:0004337">
    <property type="term" value="F:(2E,6E)-farnesyl diphosphate synthase activity"/>
    <property type="evidence" value="ECO:0007669"/>
    <property type="project" value="UniProtKB-EC"/>
</dbReference>
<proteinExistence type="inferred from homology"/>
<evidence type="ECO:0000256" key="11">
    <source>
        <dbReference type="ARBA" id="ARBA00049399"/>
    </source>
</evidence>
<dbReference type="SFLD" id="SFLDG01017">
    <property type="entry name" value="Polyprenyl_Transferase_Like"/>
    <property type="match status" value="1"/>
</dbReference>
<evidence type="ECO:0000256" key="5">
    <source>
        <dbReference type="ARBA" id="ARBA00022679"/>
    </source>
</evidence>
<name>A0A0L6JLR9_9FIRM</name>
<keyword evidence="5 12" id="KW-0808">Transferase</keyword>
<evidence type="ECO:0000256" key="12">
    <source>
        <dbReference type="RuleBase" id="RU004466"/>
    </source>
</evidence>
<dbReference type="FunFam" id="1.10.600.10:FF:000001">
    <property type="entry name" value="Geranylgeranyl diphosphate synthase"/>
    <property type="match status" value="1"/>
</dbReference>
<dbReference type="PATRIC" id="fig|398512.5.peg.2115"/>
<comment type="cofactor">
    <cofactor evidence="1">
        <name>Mg(2+)</name>
        <dbReference type="ChEBI" id="CHEBI:18420"/>
    </cofactor>
</comment>
<dbReference type="Pfam" id="PF00348">
    <property type="entry name" value="polyprenyl_synt"/>
    <property type="match status" value="1"/>
</dbReference>
<dbReference type="EC" id="2.5.1.10" evidence="3"/>
<keyword evidence="7" id="KW-0460">Magnesium</keyword>
<dbReference type="GO" id="GO:0046872">
    <property type="term" value="F:metal ion binding"/>
    <property type="evidence" value="ECO:0007669"/>
    <property type="project" value="UniProtKB-KW"/>
</dbReference>
<dbReference type="eggNOG" id="COG0142">
    <property type="taxonomic scope" value="Bacteria"/>
</dbReference>